<proteinExistence type="predicted"/>
<dbReference type="SUPFAM" id="SSF52540">
    <property type="entry name" value="P-loop containing nucleoside triphosphate hydrolases"/>
    <property type="match status" value="1"/>
</dbReference>
<name>A0A5E6MBJ5_9BACT</name>
<evidence type="ECO:0000313" key="3">
    <source>
        <dbReference type="Proteomes" id="UP000334923"/>
    </source>
</evidence>
<accession>A0A5E6MBJ5</accession>
<dbReference type="PANTHER" id="PTHR42759:SF1">
    <property type="entry name" value="MAGNESIUM-CHELATASE SUBUNIT CHLD"/>
    <property type="match status" value="1"/>
</dbReference>
<evidence type="ECO:0000313" key="2">
    <source>
        <dbReference type="EMBL" id="VVM06569.1"/>
    </source>
</evidence>
<protein>
    <recommendedName>
        <fullName evidence="1">AAA+ ATPase domain-containing protein</fullName>
    </recommendedName>
</protein>
<dbReference type="Gene3D" id="1.10.8.80">
    <property type="entry name" value="Magnesium chelatase subunit I, C-Terminal domain"/>
    <property type="match status" value="1"/>
</dbReference>
<dbReference type="OrthoDB" id="9808317at2"/>
<dbReference type="EMBL" id="CABFVA020000069">
    <property type="protein sequence ID" value="VVM06569.1"/>
    <property type="molecule type" value="Genomic_DNA"/>
</dbReference>
<feature type="domain" description="AAA+ ATPase" evidence="1">
    <location>
        <begin position="89"/>
        <end position="231"/>
    </location>
</feature>
<dbReference type="InterPro" id="IPR027417">
    <property type="entry name" value="P-loop_NTPase"/>
</dbReference>
<dbReference type="Gene3D" id="3.40.50.300">
    <property type="entry name" value="P-loop containing nucleotide triphosphate hydrolases"/>
    <property type="match status" value="1"/>
</dbReference>
<dbReference type="GO" id="GO:0016887">
    <property type="term" value="F:ATP hydrolysis activity"/>
    <property type="evidence" value="ECO:0007669"/>
    <property type="project" value="InterPro"/>
</dbReference>
<sequence>MALEEFSLRFFSFRLSLEAVEHVSQGEETCSPERQNPQWMRERHLHYQRRISMIWRRVTRVIVGQEAAVFRGLVGSLSVFQPNVGGFPANGHCTFIGLPGTGKSTMASVLAQAIGGTFSRIQCTADLLPRDFTGSFVEKEGSLVFERGPLFANVVLCDEYNRAPEKARSGVLQAKIEGFVSVTFGEERCFPLPRPNIIFMTLNPMEVSGLYQIGDADRDRSLFQIFFVPLQQEERVRLLERAEGFLDAKIAEDEAKEPLTPEEFEEIRSFVWAEVKASRLLKEYLVRLTEVEHLEARLAPVRQDLEALAGVPLSLLFSGYLAERPALGLLGASKVVAFLRGSEVGQSGKIPRLWVAPSDVREIYADVMNHRIRLSEELEVFCPKLAPHLFGRLSEQDRRGFSSLTALLPREIVVRYLLQEIVSRVPDLE</sequence>
<dbReference type="Pfam" id="PF07726">
    <property type="entry name" value="AAA_3"/>
    <property type="match status" value="1"/>
</dbReference>
<dbReference type="PANTHER" id="PTHR42759">
    <property type="entry name" value="MOXR FAMILY PROTEIN"/>
    <property type="match status" value="1"/>
</dbReference>
<gene>
    <name evidence="2" type="ORF">MAMT_01281</name>
</gene>
<keyword evidence="3" id="KW-1185">Reference proteome</keyword>
<dbReference type="Proteomes" id="UP000334923">
    <property type="component" value="Unassembled WGS sequence"/>
</dbReference>
<dbReference type="InterPro" id="IPR011703">
    <property type="entry name" value="ATPase_AAA-3"/>
</dbReference>
<dbReference type="InterPro" id="IPR003593">
    <property type="entry name" value="AAA+_ATPase"/>
</dbReference>
<evidence type="ECO:0000259" key="1">
    <source>
        <dbReference type="SMART" id="SM00382"/>
    </source>
</evidence>
<dbReference type="AlphaFoldDB" id="A0A5E6MBJ5"/>
<dbReference type="InterPro" id="IPR050764">
    <property type="entry name" value="CbbQ/NirQ/NorQ/GpvN"/>
</dbReference>
<dbReference type="GO" id="GO:0005524">
    <property type="term" value="F:ATP binding"/>
    <property type="evidence" value="ECO:0007669"/>
    <property type="project" value="InterPro"/>
</dbReference>
<reference evidence="2 3" key="1">
    <citation type="submission" date="2019-09" db="EMBL/GenBank/DDBJ databases">
        <authorList>
            <person name="Cremers G."/>
        </authorList>
    </citation>
    <scope>NUCLEOTIDE SEQUENCE [LARGE SCALE GENOMIC DNA]</scope>
    <source>
        <strain evidence="2">4A</strain>
    </source>
</reference>
<organism evidence="2 3">
    <name type="scientific">Methylacidimicrobium tartarophylax</name>
    <dbReference type="NCBI Taxonomy" id="1041768"/>
    <lineage>
        <taxon>Bacteria</taxon>
        <taxon>Pseudomonadati</taxon>
        <taxon>Verrucomicrobiota</taxon>
        <taxon>Methylacidimicrobium</taxon>
    </lineage>
</organism>
<dbReference type="SMART" id="SM00382">
    <property type="entry name" value="AAA"/>
    <property type="match status" value="1"/>
</dbReference>